<organism evidence="9 10">
    <name type="scientific">Secundilactobacillus kimchicus JCM 15530</name>
    <dbReference type="NCBI Taxonomy" id="1302272"/>
    <lineage>
        <taxon>Bacteria</taxon>
        <taxon>Bacillati</taxon>
        <taxon>Bacillota</taxon>
        <taxon>Bacilli</taxon>
        <taxon>Lactobacillales</taxon>
        <taxon>Lactobacillaceae</taxon>
        <taxon>Secundilactobacillus</taxon>
    </lineage>
</organism>
<dbReference type="PATRIC" id="fig|1302272.5.peg.2076"/>
<reference evidence="9 10" key="1">
    <citation type="journal article" date="2015" name="Genome Announc.">
        <title>Expanding the biotechnology potential of lactobacilli through comparative genomics of 213 strains and associated genera.</title>
        <authorList>
            <person name="Sun Z."/>
            <person name="Harris H.M."/>
            <person name="McCann A."/>
            <person name="Guo C."/>
            <person name="Argimon S."/>
            <person name="Zhang W."/>
            <person name="Yang X."/>
            <person name="Jeffery I.B."/>
            <person name="Cooney J.C."/>
            <person name="Kagawa T.F."/>
            <person name="Liu W."/>
            <person name="Song Y."/>
            <person name="Salvetti E."/>
            <person name="Wrobel A."/>
            <person name="Rasinkangas P."/>
            <person name="Parkhill J."/>
            <person name="Rea M.C."/>
            <person name="O'Sullivan O."/>
            <person name="Ritari J."/>
            <person name="Douillard F.P."/>
            <person name="Paul Ross R."/>
            <person name="Yang R."/>
            <person name="Briner A.E."/>
            <person name="Felis G.E."/>
            <person name="de Vos W.M."/>
            <person name="Barrangou R."/>
            <person name="Klaenhammer T.R."/>
            <person name="Caufield P.W."/>
            <person name="Cui Y."/>
            <person name="Zhang H."/>
            <person name="O'Toole P.W."/>
        </authorList>
    </citation>
    <scope>NUCLEOTIDE SEQUENCE [LARGE SCALE GENOMIC DNA]</scope>
    <source>
        <strain evidence="9 10">JCM 15530</strain>
    </source>
</reference>
<dbReference type="EMBL" id="AZCX01000005">
    <property type="protein sequence ID" value="KRK47829.1"/>
    <property type="molecule type" value="Genomic_DNA"/>
</dbReference>
<protein>
    <submittedName>
        <fullName evidence="9">Macrolide-efflux protein</fullName>
    </submittedName>
</protein>
<dbReference type="CDD" id="cd06173">
    <property type="entry name" value="MFS_MefA_like"/>
    <property type="match status" value="1"/>
</dbReference>
<feature type="transmembrane region" description="Helical" evidence="7">
    <location>
        <begin position="252"/>
        <end position="270"/>
    </location>
</feature>
<evidence type="ECO:0000313" key="10">
    <source>
        <dbReference type="Proteomes" id="UP000050911"/>
    </source>
</evidence>
<dbReference type="GO" id="GO:0005886">
    <property type="term" value="C:plasma membrane"/>
    <property type="evidence" value="ECO:0007669"/>
    <property type="project" value="UniProtKB-SubCell"/>
</dbReference>
<feature type="transmembrane region" description="Helical" evidence="7">
    <location>
        <begin position="306"/>
        <end position="328"/>
    </location>
</feature>
<dbReference type="OrthoDB" id="9775268at2"/>
<dbReference type="SUPFAM" id="SSF103473">
    <property type="entry name" value="MFS general substrate transporter"/>
    <property type="match status" value="1"/>
</dbReference>
<keyword evidence="2" id="KW-0813">Transport</keyword>
<dbReference type="Pfam" id="PF05977">
    <property type="entry name" value="MFS_3"/>
    <property type="match status" value="1"/>
</dbReference>
<evidence type="ECO:0000256" key="5">
    <source>
        <dbReference type="ARBA" id="ARBA00022989"/>
    </source>
</evidence>
<dbReference type="InterPro" id="IPR036259">
    <property type="entry name" value="MFS_trans_sf"/>
</dbReference>
<dbReference type="Proteomes" id="UP000050911">
    <property type="component" value="Unassembled WGS sequence"/>
</dbReference>
<feature type="transmembrane region" description="Helical" evidence="7">
    <location>
        <begin position="340"/>
        <end position="359"/>
    </location>
</feature>
<feature type="transmembrane region" description="Helical" evidence="7">
    <location>
        <begin position="41"/>
        <end position="66"/>
    </location>
</feature>
<dbReference type="InterPro" id="IPR020846">
    <property type="entry name" value="MFS_dom"/>
</dbReference>
<evidence type="ECO:0000256" key="6">
    <source>
        <dbReference type="ARBA" id="ARBA00023136"/>
    </source>
</evidence>
<dbReference type="PANTHER" id="PTHR23513:SF6">
    <property type="entry name" value="MAJOR FACILITATOR SUPERFAMILY ASSOCIATED DOMAIN-CONTAINING PROTEIN"/>
    <property type="match status" value="1"/>
</dbReference>
<keyword evidence="3" id="KW-1003">Cell membrane</keyword>
<feature type="domain" description="Major facilitator superfamily (MFS) profile" evidence="8">
    <location>
        <begin position="210"/>
        <end position="388"/>
    </location>
</feature>
<comment type="subcellular location">
    <subcellularLocation>
        <location evidence="1">Cell membrane</location>
        <topology evidence="1">Multi-pass membrane protein</topology>
    </subcellularLocation>
</comment>
<evidence type="ECO:0000256" key="4">
    <source>
        <dbReference type="ARBA" id="ARBA00022692"/>
    </source>
</evidence>
<dbReference type="Gene3D" id="1.20.1250.20">
    <property type="entry name" value="MFS general substrate transporter like domains"/>
    <property type="match status" value="1"/>
</dbReference>
<keyword evidence="5 7" id="KW-1133">Transmembrane helix</keyword>
<sequence>MEKSWKKKAYVFLVSQNISLFGSLVTSFAITWHISLATNSATWMAIATICTILPQIAVSLVGGFLADNYSRKMLIIAADGGIALMTVVLFVMNLKGTVAIGLLLLFTALRSVGQGIQAPAVSATYPTIVPEEALATVNGHNQTMVSVSSFFAPMIGGVILAASNLAIALLVDVVTALIEVGCLTFLTLPKVNQRVKNNMLPELLTGWKVALKIKPLKKLLAVYTASFLFITPMMVLGLIMVQQRFGLDVKLLTSQEVIWGLGSIVGGLIVGKITKKYELKKIVVISLTVFGVLMSLMSVVPLFWMYLLLSFATGLLMSLIIAAQTTVIQTLVPLENMGQVFAAFQMSSNLMILLGSIIFGPLSDLVGIQIIFIASGVLLIISSCLYNK</sequence>
<feature type="transmembrane region" description="Helical" evidence="7">
    <location>
        <begin position="282"/>
        <end position="300"/>
    </location>
</feature>
<name>A0A0R1HM35_9LACO</name>
<keyword evidence="10" id="KW-1185">Reference proteome</keyword>
<dbReference type="PROSITE" id="PS50850">
    <property type="entry name" value="MFS"/>
    <property type="match status" value="1"/>
</dbReference>
<dbReference type="RefSeq" id="WP_056942584.1">
    <property type="nucleotide sequence ID" value="NZ_AZCX01000005.1"/>
</dbReference>
<evidence type="ECO:0000256" key="3">
    <source>
        <dbReference type="ARBA" id="ARBA00022475"/>
    </source>
</evidence>
<keyword evidence="4 7" id="KW-0812">Transmembrane</keyword>
<dbReference type="PANTHER" id="PTHR23513">
    <property type="entry name" value="INTEGRAL MEMBRANE EFFLUX PROTEIN-RELATED"/>
    <property type="match status" value="1"/>
</dbReference>
<feature type="transmembrane region" description="Helical" evidence="7">
    <location>
        <begin position="12"/>
        <end position="35"/>
    </location>
</feature>
<feature type="transmembrane region" description="Helical" evidence="7">
    <location>
        <begin position="220"/>
        <end position="240"/>
    </location>
</feature>
<evidence type="ECO:0000256" key="2">
    <source>
        <dbReference type="ARBA" id="ARBA00022448"/>
    </source>
</evidence>
<dbReference type="GO" id="GO:0022857">
    <property type="term" value="F:transmembrane transporter activity"/>
    <property type="evidence" value="ECO:0007669"/>
    <property type="project" value="InterPro"/>
</dbReference>
<comment type="caution">
    <text evidence="9">The sequence shown here is derived from an EMBL/GenBank/DDBJ whole genome shotgun (WGS) entry which is preliminary data.</text>
</comment>
<evidence type="ECO:0000256" key="1">
    <source>
        <dbReference type="ARBA" id="ARBA00004651"/>
    </source>
</evidence>
<proteinExistence type="predicted"/>
<dbReference type="AlphaFoldDB" id="A0A0R1HM35"/>
<feature type="transmembrane region" description="Helical" evidence="7">
    <location>
        <begin position="154"/>
        <end position="186"/>
    </location>
</feature>
<evidence type="ECO:0000256" key="7">
    <source>
        <dbReference type="SAM" id="Phobius"/>
    </source>
</evidence>
<accession>A0A0R1HM35</accession>
<feature type="transmembrane region" description="Helical" evidence="7">
    <location>
        <begin position="365"/>
        <end position="386"/>
    </location>
</feature>
<dbReference type="InterPro" id="IPR010290">
    <property type="entry name" value="TM_effector"/>
</dbReference>
<gene>
    <name evidence="9" type="ORF">FC96_GL002032</name>
</gene>
<keyword evidence="6 7" id="KW-0472">Membrane</keyword>
<dbReference type="STRING" id="1302272.FC96_GL002032"/>
<evidence type="ECO:0000313" key="9">
    <source>
        <dbReference type="EMBL" id="KRK47829.1"/>
    </source>
</evidence>
<evidence type="ECO:0000259" key="8">
    <source>
        <dbReference type="PROSITE" id="PS50850"/>
    </source>
</evidence>